<protein>
    <submittedName>
        <fullName evidence="4">Acetyltransferase (GNAT) family protein</fullName>
    </submittedName>
</protein>
<dbReference type="EMBL" id="CACRUA010000020">
    <property type="protein sequence ID" value="VYU17942.1"/>
    <property type="molecule type" value="Genomic_DNA"/>
</dbReference>
<sequence>MGSRVLFQSLAVQNIEGGAGKGKKPALLKSLPQCRLFEDHMERRKSGLNGESGGMKMDNIRIRQADMDDLDGVTLVEARCFPPAEAAGREVFEKRLGTFPESFFIAEDQGKLIGFINGCATDEKTIRDEMFEDCGLHKADGAYQSVFGLDVVPEYRNRGIAAQLMDYLIEDAGKRGRKGLILTCKDRLIHYYEKFGYVNLGVSESVHGGAVWYDMLLEL</sequence>
<dbReference type="PROSITE" id="PS51186">
    <property type="entry name" value="GNAT"/>
    <property type="match status" value="1"/>
</dbReference>
<proteinExistence type="predicted"/>
<reference evidence="4" key="1">
    <citation type="submission" date="2019-11" db="EMBL/GenBank/DDBJ databases">
        <authorList>
            <person name="Feng L."/>
        </authorList>
    </citation>
    <scope>NUCLEOTIDE SEQUENCE</scope>
    <source>
        <strain evidence="4">CsymbiosumLFYP84</strain>
    </source>
</reference>
<keyword evidence="1 4" id="KW-0808">Transferase</keyword>
<dbReference type="AlphaFoldDB" id="A0A6N3CQ38"/>
<gene>
    <name evidence="4" type="ORF">CSLFYP84_01514</name>
</gene>
<accession>A0A6N3CQ38</accession>
<dbReference type="InterPro" id="IPR051635">
    <property type="entry name" value="SNAT-like"/>
</dbReference>
<organism evidence="4">
    <name type="scientific">Clostridium symbiosum</name>
    <name type="common">Bacteroides symbiosus</name>
    <dbReference type="NCBI Taxonomy" id="1512"/>
    <lineage>
        <taxon>Bacteria</taxon>
        <taxon>Bacillati</taxon>
        <taxon>Bacillota</taxon>
        <taxon>Clostridia</taxon>
        <taxon>Lachnospirales</taxon>
        <taxon>Lachnospiraceae</taxon>
        <taxon>Otoolea</taxon>
    </lineage>
</organism>
<evidence type="ECO:0000256" key="2">
    <source>
        <dbReference type="ARBA" id="ARBA00023315"/>
    </source>
</evidence>
<dbReference type="SUPFAM" id="SSF55729">
    <property type="entry name" value="Acyl-CoA N-acyltransferases (Nat)"/>
    <property type="match status" value="1"/>
</dbReference>
<evidence type="ECO:0000256" key="1">
    <source>
        <dbReference type="ARBA" id="ARBA00022679"/>
    </source>
</evidence>
<dbReference type="Pfam" id="PF00583">
    <property type="entry name" value="Acetyltransf_1"/>
    <property type="match status" value="1"/>
</dbReference>
<dbReference type="Gene3D" id="3.40.630.30">
    <property type="match status" value="1"/>
</dbReference>
<evidence type="ECO:0000313" key="4">
    <source>
        <dbReference type="EMBL" id="VYU17942.1"/>
    </source>
</evidence>
<evidence type="ECO:0000259" key="3">
    <source>
        <dbReference type="PROSITE" id="PS51186"/>
    </source>
</evidence>
<dbReference type="InterPro" id="IPR016181">
    <property type="entry name" value="Acyl_CoA_acyltransferase"/>
</dbReference>
<dbReference type="InterPro" id="IPR000182">
    <property type="entry name" value="GNAT_dom"/>
</dbReference>
<dbReference type="GO" id="GO:0008080">
    <property type="term" value="F:N-acetyltransferase activity"/>
    <property type="evidence" value="ECO:0007669"/>
    <property type="project" value="UniProtKB-ARBA"/>
</dbReference>
<dbReference type="PANTHER" id="PTHR10908">
    <property type="entry name" value="SEROTONIN N-ACETYLTRANSFERASE"/>
    <property type="match status" value="1"/>
</dbReference>
<name>A0A6N3CQ38_CLOSY</name>
<dbReference type="PANTHER" id="PTHR10908:SF0">
    <property type="entry name" value="SEROTONIN N-ACETYLTRANSFERASE"/>
    <property type="match status" value="1"/>
</dbReference>
<keyword evidence="2" id="KW-0012">Acyltransferase</keyword>
<dbReference type="CDD" id="cd04301">
    <property type="entry name" value="NAT_SF"/>
    <property type="match status" value="1"/>
</dbReference>
<feature type="domain" description="N-acetyltransferase" evidence="3">
    <location>
        <begin position="60"/>
        <end position="218"/>
    </location>
</feature>